<dbReference type="EMBL" id="JAGIYZ010000024">
    <property type="protein sequence ID" value="MBP0466214.1"/>
    <property type="molecule type" value="Genomic_DNA"/>
</dbReference>
<dbReference type="Gene3D" id="1.10.238.160">
    <property type="match status" value="1"/>
</dbReference>
<dbReference type="Proteomes" id="UP000680815">
    <property type="component" value="Unassembled WGS sequence"/>
</dbReference>
<proteinExistence type="predicted"/>
<evidence type="ECO:0000313" key="2">
    <source>
        <dbReference type="Proteomes" id="UP000680815"/>
    </source>
</evidence>
<organism evidence="1 2">
    <name type="scientific">Roseomonas nitratireducens</name>
    <dbReference type="NCBI Taxonomy" id="2820810"/>
    <lineage>
        <taxon>Bacteria</taxon>
        <taxon>Pseudomonadati</taxon>
        <taxon>Pseudomonadota</taxon>
        <taxon>Alphaproteobacteria</taxon>
        <taxon>Acetobacterales</taxon>
        <taxon>Roseomonadaceae</taxon>
        <taxon>Roseomonas</taxon>
    </lineage>
</organism>
<name>A0ABS4AY77_9PROT</name>
<accession>A0ABS4AY77</accession>
<reference evidence="1 2" key="1">
    <citation type="submission" date="2021-03" db="EMBL/GenBank/DDBJ databases">
        <authorList>
            <person name="So Y."/>
        </authorList>
    </citation>
    <scope>NUCLEOTIDE SEQUENCE [LARGE SCALE GENOMIC DNA]</scope>
    <source>
        <strain evidence="1 2">PWR1</strain>
    </source>
</reference>
<keyword evidence="2" id="KW-1185">Reference proteome</keyword>
<sequence>MPSDLSEPRRRKPLPPAPSFAADAALLTAAEGAAVARIGVSTFWLRVKEGRFPPPIYIGAKSPRWRLSELRAALGVAA</sequence>
<gene>
    <name evidence="1" type="ORF">J5Y09_19970</name>
</gene>
<evidence type="ECO:0000313" key="1">
    <source>
        <dbReference type="EMBL" id="MBP0466214.1"/>
    </source>
</evidence>
<protein>
    <recommendedName>
        <fullName evidence="3">AlpA family phage regulatory protein</fullName>
    </recommendedName>
</protein>
<evidence type="ECO:0008006" key="3">
    <source>
        <dbReference type="Google" id="ProtNLM"/>
    </source>
</evidence>
<comment type="caution">
    <text evidence="1">The sequence shown here is derived from an EMBL/GenBank/DDBJ whole genome shotgun (WGS) entry which is preliminary data.</text>
</comment>
<dbReference type="RefSeq" id="WP_209353614.1">
    <property type="nucleotide sequence ID" value="NZ_JAGIYZ010000024.1"/>
</dbReference>